<name>A0ABR2Z7T2_9AGAR</name>
<feature type="region of interest" description="Disordered" evidence="1">
    <location>
        <begin position="269"/>
        <end position="295"/>
    </location>
</feature>
<keyword evidence="3" id="KW-1185">Reference proteome</keyword>
<gene>
    <name evidence="2" type="ORF">AAF712_015612</name>
</gene>
<proteinExistence type="predicted"/>
<reference evidence="2 3" key="1">
    <citation type="submission" date="2024-05" db="EMBL/GenBank/DDBJ databases">
        <title>A draft genome resource for the thread blight pathogen Marasmius tenuissimus strain MS-2.</title>
        <authorList>
            <person name="Yulfo-Soto G.E."/>
            <person name="Baruah I.K."/>
            <person name="Amoako-Attah I."/>
            <person name="Bukari Y."/>
            <person name="Meinhardt L.W."/>
            <person name="Bailey B.A."/>
            <person name="Cohen S.P."/>
        </authorList>
    </citation>
    <scope>NUCLEOTIDE SEQUENCE [LARGE SCALE GENOMIC DNA]</scope>
    <source>
        <strain evidence="2 3">MS-2</strain>
    </source>
</reference>
<dbReference type="Gene3D" id="3.40.50.300">
    <property type="entry name" value="P-loop containing nucleotide triphosphate hydrolases"/>
    <property type="match status" value="1"/>
</dbReference>
<protein>
    <recommendedName>
        <fullName evidence="4">G domain-containing protein</fullName>
    </recommendedName>
</protein>
<evidence type="ECO:0000313" key="3">
    <source>
        <dbReference type="Proteomes" id="UP001437256"/>
    </source>
</evidence>
<evidence type="ECO:0000256" key="1">
    <source>
        <dbReference type="SAM" id="MobiDB-lite"/>
    </source>
</evidence>
<evidence type="ECO:0008006" key="4">
    <source>
        <dbReference type="Google" id="ProtNLM"/>
    </source>
</evidence>
<sequence>MTHPTKVMEGPTLVAVVGAKGSGKSTFIDLVCTSGLVVEQHLQSSLQSFPTSIKPSPKFLIGDTIFQLIETPGFDDWYMESSVLETLDTYLDNMLEPSPRLAGIIYLHRLSDVRMGGMSVDNFRMFRKLCGEATLRSVVIVTNGWEEVPKENGEARERELGCTLFKPALDEGAQLARHHNTYESAVAIMGSLNNSPPLQARTGTVGEGKQLDATAGQVLTSETSEAKNLNQDSYWPAGGVTSFIATLYRRLFQPLLSARTMLESNVDTPRVARTSGNDCKVESAPATPDTESLSVPDDVKEVPVFQPMQKNLAIKKGAEEDEPRTEKHLSCIQKFFQDDQNCRNVLETREEKAQRWLDMMQTVWNLIGIGSSQVLKMNDDISV</sequence>
<dbReference type="SUPFAM" id="SSF52540">
    <property type="entry name" value="P-loop containing nucleoside triphosphate hydrolases"/>
    <property type="match status" value="1"/>
</dbReference>
<evidence type="ECO:0000313" key="2">
    <source>
        <dbReference type="EMBL" id="KAL0057737.1"/>
    </source>
</evidence>
<dbReference type="Proteomes" id="UP001437256">
    <property type="component" value="Unassembled WGS sequence"/>
</dbReference>
<comment type="caution">
    <text evidence="2">The sequence shown here is derived from an EMBL/GenBank/DDBJ whole genome shotgun (WGS) entry which is preliminary data.</text>
</comment>
<dbReference type="InterPro" id="IPR027417">
    <property type="entry name" value="P-loop_NTPase"/>
</dbReference>
<dbReference type="EMBL" id="JBBXMP010000449">
    <property type="protein sequence ID" value="KAL0057737.1"/>
    <property type="molecule type" value="Genomic_DNA"/>
</dbReference>
<organism evidence="2 3">
    <name type="scientific">Marasmius tenuissimus</name>
    <dbReference type="NCBI Taxonomy" id="585030"/>
    <lineage>
        <taxon>Eukaryota</taxon>
        <taxon>Fungi</taxon>
        <taxon>Dikarya</taxon>
        <taxon>Basidiomycota</taxon>
        <taxon>Agaricomycotina</taxon>
        <taxon>Agaricomycetes</taxon>
        <taxon>Agaricomycetidae</taxon>
        <taxon>Agaricales</taxon>
        <taxon>Marasmiineae</taxon>
        <taxon>Marasmiaceae</taxon>
        <taxon>Marasmius</taxon>
    </lineage>
</organism>
<accession>A0ABR2Z7T2</accession>